<sequence length="1068" mass="121411">MTVEPPAETSPPSPPRRDQRPAAVLFDKNDYNLLEIVNDVLDRESDSQVLRSLLAEHMHPQGIKELAAPRGLRIAYAIASLLGTFHKGTANDRIKALRSLRDEVFLSPTIPLRKNTARVLVQIMKELLRSRDNRLRQLKLAHDFRMVSTGNPRLVRAQLARFHLLEMPEEWNQFSFDDRVHDAYTKGRKTPTHLIMDAWIKGIRNLTVVYYNFVTSEVIEELIEASAILDIRVQVGIELSARFRDKYVRFTWEPHGFSHNQAFLKFLQEEAVSRLMEQGQAVSHYQHQYVFAVLAAFNSRHLSELKSELGIFLDPLSQESFIEFVGSGQPSLQHLARFIYQGLLPEIRQRINGLQQQCAEDQGGDNESPRQVLNRLRTMTVETIIEHYLTPCRNPEVSDPSRPSDGPEVPDLLRLTPKELINRLMTLHTSSRLTLNLGNLSVQDTLEILYAGEGRISHIEIYNLKDAAHGIITDTAADCRYTSGVAVDLTSPDRYYRLIGGLQKALNEDNVIGLKRAIRDIIWDYEDRRMSLRKSIDRLPVHRPLRQRLETEYELGAKRKQDLFDILYDLETFHAYYTKRTLGSRIGSSSTGQAEHQHGMGLVVLETLPVRSRKAALTEVTRKARSLLPVTARLTKNTHLPCHDPDAPGRPPSCRSRLSRLLTIRNGSWQDWTLDGFTVHPGQDGNIATLGGSSQVAANNGKNGPTSEDQGITGHWSYLNTHLKNSLKVLIGFIPAFLTFWLTKDWWLLAYFGAVIWFGITGLRNIIQSVLGGGGLRRSPLLPWNSLVSWSRIADSLLYTGFSVPLLDFLVKTVMLDRTFGITTATNPILLYTVMGVANGIYISSHNTFRGLPRNAAIGNFFRSILAIPLAVLFNMVFGQAMHLFGVIDVAGELQKWAAIISKLASDCVAAAIEGLADRQINIKARLAAYRSKISQLFAVFSRLDLMYPEEDVLDIMQTPKMMLETLNYEAREQGALLIVNALDLMHFWLYQPRARKALLHLAEEMTREEWLIFYRSQLVLRRYKEISQFFIDGLVGKDFSRALSFYLDRHETYLHDLEKIDAKRPYS</sequence>
<organism evidence="3 4">
    <name type="scientific">Desulfofustis limnaeus</name>
    <dbReference type="NCBI Taxonomy" id="2740163"/>
    <lineage>
        <taxon>Bacteria</taxon>
        <taxon>Pseudomonadati</taxon>
        <taxon>Thermodesulfobacteriota</taxon>
        <taxon>Desulfobulbia</taxon>
        <taxon>Desulfobulbales</taxon>
        <taxon>Desulfocapsaceae</taxon>
        <taxon>Desulfofustis</taxon>
    </lineage>
</organism>
<evidence type="ECO:0000313" key="4">
    <source>
        <dbReference type="Proteomes" id="UP000830055"/>
    </source>
</evidence>
<keyword evidence="4" id="KW-1185">Reference proteome</keyword>
<feature type="transmembrane region" description="Helical" evidence="2">
    <location>
        <begin position="787"/>
        <end position="807"/>
    </location>
</feature>
<feature type="transmembrane region" description="Helical" evidence="2">
    <location>
        <begin position="748"/>
        <end position="767"/>
    </location>
</feature>
<proteinExistence type="predicted"/>
<name>A0ABM7W5J4_9BACT</name>
<evidence type="ECO:0000313" key="3">
    <source>
        <dbReference type="EMBL" id="BDD86215.1"/>
    </source>
</evidence>
<feature type="region of interest" description="Disordered" evidence="1">
    <location>
        <begin position="1"/>
        <end position="20"/>
    </location>
</feature>
<dbReference type="RefSeq" id="WP_284153310.1">
    <property type="nucleotide sequence ID" value="NZ_AP025516.1"/>
</dbReference>
<gene>
    <name evidence="3" type="ORF">DPPLL_05800</name>
</gene>
<evidence type="ECO:0000256" key="1">
    <source>
        <dbReference type="SAM" id="MobiDB-lite"/>
    </source>
</evidence>
<keyword evidence="2" id="KW-1133">Transmembrane helix</keyword>
<accession>A0ABM7W5J4</accession>
<keyword evidence="2" id="KW-0812">Transmembrane</keyword>
<dbReference type="Proteomes" id="UP000830055">
    <property type="component" value="Chromosome"/>
</dbReference>
<feature type="transmembrane region" description="Helical" evidence="2">
    <location>
        <begin position="819"/>
        <end position="841"/>
    </location>
</feature>
<protein>
    <submittedName>
        <fullName evidence="3">Uncharacterized protein</fullName>
    </submittedName>
</protein>
<evidence type="ECO:0000256" key="2">
    <source>
        <dbReference type="SAM" id="Phobius"/>
    </source>
</evidence>
<feature type="transmembrane region" description="Helical" evidence="2">
    <location>
        <begin position="861"/>
        <end position="878"/>
    </location>
</feature>
<dbReference type="EMBL" id="AP025516">
    <property type="protein sequence ID" value="BDD86215.1"/>
    <property type="molecule type" value="Genomic_DNA"/>
</dbReference>
<reference evidence="3 4" key="1">
    <citation type="submission" date="2022-01" db="EMBL/GenBank/DDBJ databases">
        <title>Desulfofustis limnae sp. nov., a novel mesophilic sulfate-reducing bacterium isolated from marsh soil.</title>
        <authorList>
            <person name="Watanabe M."/>
            <person name="Takahashi A."/>
            <person name="Kojima H."/>
            <person name="Fukui M."/>
        </authorList>
    </citation>
    <scope>NUCLEOTIDE SEQUENCE [LARGE SCALE GENOMIC DNA]</scope>
    <source>
        <strain evidence="3 4">PPLL</strain>
    </source>
</reference>
<keyword evidence="2" id="KW-0472">Membrane</keyword>